<organism evidence="1 2">
    <name type="scientific">Rattus norvegicus</name>
    <name type="common">Rat</name>
    <dbReference type="NCBI Taxonomy" id="10116"/>
    <lineage>
        <taxon>Eukaryota</taxon>
        <taxon>Metazoa</taxon>
        <taxon>Chordata</taxon>
        <taxon>Craniata</taxon>
        <taxon>Vertebrata</taxon>
        <taxon>Euteleostomi</taxon>
        <taxon>Mammalia</taxon>
        <taxon>Eutheria</taxon>
        <taxon>Euarchontoglires</taxon>
        <taxon>Glires</taxon>
        <taxon>Rodentia</taxon>
        <taxon>Myomorpha</taxon>
        <taxon>Muroidea</taxon>
        <taxon>Muridae</taxon>
        <taxon>Murinae</taxon>
        <taxon>Rattus</taxon>
    </lineage>
</organism>
<evidence type="ECO:0000313" key="1">
    <source>
        <dbReference type="EMBL" id="EDM14119.1"/>
    </source>
</evidence>
<dbReference type="Proteomes" id="UP000234681">
    <property type="component" value="Chromosome 15"/>
</dbReference>
<proteinExistence type="predicted"/>
<protein>
    <submittedName>
        <fullName evidence="1">RCG23446</fullName>
    </submittedName>
</protein>
<name>A6KGP0_RAT</name>
<accession>A6KGP0</accession>
<dbReference type="AlphaFoldDB" id="A6KGP0"/>
<feature type="non-terminal residue" evidence="1">
    <location>
        <position position="19"/>
    </location>
</feature>
<sequence>NGQYWETHLWTGNNFTSAT</sequence>
<dbReference type="EMBL" id="CH474049">
    <property type="protein sequence ID" value="EDM14119.1"/>
    <property type="molecule type" value="Genomic_DNA"/>
</dbReference>
<gene>
    <name evidence="1" type="ORF">rCG_23446</name>
</gene>
<reference evidence="1 2" key="1">
    <citation type="submission" date="2005-07" db="EMBL/GenBank/DDBJ databases">
        <authorList>
            <person name="Mural R.J."/>
            <person name="Li P.W."/>
            <person name="Adams M.D."/>
            <person name="Amanatides P.G."/>
            <person name="Baden-Tillson H."/>
            <person name="Barnstead M."/>
            <person name="Chin S.H."/>
            <person name="Dew I."/>
            <person name="Evans C.A."/>
            <person name="Ferriera S."/>
            <person name="Flanigan M."/>
            <person name="Fosler C."/>
            <person name="Glodek A."/>
            <person name="Gu Z."/>
            <person name="Holt R.A."/>
            <person name="Jennings D."/>
            <person name="Kraft C.L."/>
            <person name="Lu F."/>
            <person name="Nguyen T."/>
            <person name="Nusskern D.R."/>
            <person name="Pfannkoch C.M."/>
            <person name="Sitter C."/>
            <person name="Sutton G.G."/>
            <person name="Venter J.C."/>
            <person name="Wang Z."/>
            <person name="Woodage T."/>
            <person name="Zheng X.H."/>
            <person name="Zhong F."/>
        </authorList>
    </citation>
    <scope>NUCLEOTIDE SEQUENCE [LARGE SCALE GENOMIC DNA]</scope>
    <source>
        <strain>BN</strain>
        <strain evidence="2">Sprague-Dawley</strain>
    </source>
</reference>
<feature type="non-terminal residue" evidence="1">
    <location>
        <position position="1"/>
    </location>
</feature>
<evidence type="ECO:0000313" key="2">
    <source>
        <dbReference type="Proteomes" id="UP000234681"/>
    </source>
</evidence>